<dbReference type="Gene3D" id="2.40.170.20">
    <property type="entry name" value="TonB-dependent receptor, beta-barrel domain"/>
    <property type="match status" value="1"/>
</dbReference>
<proteinExistence type="predicted"/>
<dbReference type="Pfam" id="PF14905">
    <property type="entry name" value="OMP_b-brl_3"/>
    <property type="match status" value="1"/>
</dbReference>
<name>A0A7H9APP1_9FLAO</name>
<organism evidence="5 6">
    <name type="scientific">Costertonia aggregata</name>
    <dbReference type="NCBI Taxonomy" id="343403"/>
    <lineage>
        <taxon>Bacteria</taxon>
        <taxon>Pseudomonadati</taxon>
        <taxon>Bacteroidota</taxon>
        <taxon>Flavobacteriia</taxon>
        <taxon>Flavobacteriales</taxon>
        <taxon>Flavobacteriaceae</taxon>
        <taxon>Costertonia</taxon>
    </lineage>
</organism>
<evidence type="ECO:0000256" key="3">
    <source>
        <dbReference type="ARBA" id="ARBA00023237"/>
    </source>
</evidence>
<dbReference type="Proteomes" id="UP000509302">
    <property type="component" value="Chromosome"/>
</dbReference>
<comment type="subcellular location">
    <subcellularLocation>
        <location evidence="1">Cell outer membrane</location>
    </subcellularLocation>
</comment>
<keyword evidence="2" id="KW-0472">Membrane</keyword>
<keyword evidence="3" id="KW-0998">Cell outer membrane</keyword>
<accession>A0A7H9APP1</accession>
<dbReference type="PANTHER" id="PTHR40980">
    <property type="entry name" value="PLUG DOMAIN-CONTAINING PROTEIN"/>
    <property type="match status" value="1"/>
</dbReference>
<keyword evidence="5" id="KW-0675">Receptor</keyword>
<protein>
    <submittedName>
        <fullName evidence="5">TonB-dependent receptor</fullName>
    </submittedName>
</protein>
<gene>
    <name evidence="5" type="ORF">HYG79_08560</name>
</gene>
<evidence type="ECO:0000256" key="2">
    <source>
        <dbReference type="ARBA" id="ARBA00023136"/>
    </source>
</evidence>
<keyword evidence="6" id="KW-1185">Reference proteome</keyword>
<dbReference type="KEGG" id="cagg:HYG79_08560"/>
<dbReference type="SUPFAM" id="SSF49464">
    <property type="entry name" value="Carboxypeptidase regulatory domain-like"/>
    <property type="match status" value="1"/>
</dbReference>
<dbReference type="InterPro" id="IPR008969">
    <property type="entry name" value="CarboxyPept-like_regulatory"/>
</dbReference>
<dbReference type="InterPro" id="IPR041700">
    <property type="entry name" value="OMP_b-brl_3"/>
</dbReference>
<dbReference type="AlphaFoldDB" id="A0A7H9APP1"/>
<dbReference type="Pfam" id="PF13715">
    <property type="entry name" value="CarbopepD_reg_2"/>
    <property type="match status" value="1"/>
</dbReference>
<feature type="domain" description="Outer membrane protein beta-barrel" evidence="4">
    <location>
        <begin position="374"/>
        <end position="781"/>
    </location>
</feature>
<evidence type="ECO:0000313" key="5">
    <source>
        <dbReference type="EMBL" id="QLG45396.1"/>
    </source>
</evidence>
<dbReference type="PANTHER" id="PTHR40980:SF4">
    <property type="entry name" value="TONB-DEPENDENT RECEPTOR-LIKE BETA-BARREL DOMAIN-CONTAINING PROTEIN"/>
    <property type="match status" value="1"/>
</dbReference>
<evidence type="ECO:0000313" key="6">
    <source>
        <dbReference type="Proteomes" id="UP000509302"/>
    </source>
</evidence>
<evidence type="ECO:0000256" key="1">
    <source>
        <dbReference type="ARBA" id="ARBA00004442"/>
    </source>
</evidence>
<dbReference type="RefSeq" id="WP_179241685.1">
    <property type="nucleotide sequence ID" value="NZ_CP058595.1"/>
</dbReference>
<dbReference type="GO" id="GO:0009279">
    <property type="term" value="C:cell outer membrane"/>
    <property type="evidence" value="ECO:0007669"/>
    <property type="project" value="UniProtKB-SubCell"/>
</dbReference>
<sequence>MRPNYFAGIFFLLLPLLLFSQTHKISGFVKSNKSSPLPFANVFLLNIPDSSLVKGSSADENGYFVFTDIPKGIYLVKAGYFGSETVPIAIDVSKDVSIGALIMEKTGETLDEVTVVAKQPTLERKPDRIVFNVENTAVSQSSSWDIIRNTPGVINAQNGLQIRGQEATIYLNDRKIQLTSDEVQSFLEGLSGENIKSIEVIPNPPARYEAEGGPILNITTSKNITPGYKGSVNGNYAQAIFPKYSFGTSHYYKTEKLSLFGNYTINPRKDFQNTNSDIFFIDANNTNFAFWETDLEKTTRSLAQNANVIVDYRIDDKNNLNFTSYLGFSPNKRTSNTVATEMRNASRQIDSTLATTSSIVNDNLNLGLDATYEHRFKKEGSQLIVNVHYTKYTDDGEQTVASRYSNAVGNSLSSLDFSTVSDQEIDIFTGQLDVVSPLGKASLETGAKISSITSLNTYDFFDIEGNQSILNTSLSDNFEYNEQVYAGYVSLLRNWDKWAVKVGLRGEQTDVKGVSLALNTINNQNYFELFPSFYLLHNVDDESSFSFDYSRKLKRPNYQDLNPFRLFLNENDFNEGNPDLRPNFSHNFNLNYALKSTYFFDFYYRDNGEYISTLSFQDNESQTLKQVQQNVDESISYGLDFTVSTSVSKIWYLYAYTSLFYESETFLALESNDQLVKNEVEGVYVSLNNYITLSKDGTFNGEINLNYLSTFIAGSYVQSDPSTVLNIGLKKSLWNKRAVVSLTAEDLLGRANPRYTSRYLNQDNSYRPVPETQFVRLGFKYNFGNFKLGDNERAFEKKERDRLKSDD</sequence>
<dbReference type="InterPro" id="IPR036942">
    <property type="entry name" value="Beta-barrel_TonB_sf"/>
</dbReference>
<evidence type="ECO:0000259" key="4">
    <source>
        <dbReference type="Pfam" id="PF14905"/>
    </source>
</evidence>
<dbReference type="EMBL" id="CP058595">
    <property type="protein sequence ID" value="QLG45396.1"/>
    <property type="molecule type" value="Genomic_DNA"/>
</dbReference>
<dbReference type="SUPFAM" id="SSF56935">
    <property type="entry name" value="Porins"/>
    <property type="match status" value="1"/>
</dbReference>
<reference evidence="5 6" key="1">
    <citation type="journal article" date="2006" name="Int. J. Syst. Evol. Microbiol.">
        <title>Costertonia aggregata gen. nov., sp. nov., a mesophilic marine bacterium of the family Flavobacteriaceae, isolated from a mature biofilm.</title>
        <authorList>
            <person name="Kwon K.K."/>
            <person name="Lee Y.K."/>
            <person name="Lee H.K."/>
        </authorList>
    </citation>
    <scope>NUCLEOTIDE SEQUENCE [LARGE SCALE GENOMIC DNA]</scope>
    <source>
        <strain evidence="5 6">KCCM 42265</strain>
    </source>
</reference>